<dbReference type="OrthoDB" id="674604at2759"/>
<feature type="repeat" description="WD" evidence="3">
    <location>
        <begin position="269"/>
        <end position="310"/>
    </location>
</feature>
<evidence type="ECO:0000313" key="6">
    <source>
        <dbReference type="Proteomes" id="UP000265618"/>
    </source>
</evidence>
<dbReference type="PROSITE" id="PS50082">
    <property type="entry name" value="WD_REPEATS_2"/>
    <property type="match status" value="3"/>
</dbReference>
<feature type="region of interest" description="Disordered" evidence="4">
    <location>
        <begin position="724"/>
        <end position="774"/>
    </location>
</feature>
<evidence type="ECO:0000256" key="4">
    <source>
        <dbReference type="SAM" id="MobiDB-lite"/>
    </source>
</evidence>
<dbReference type="EMBL" id="BDIP01000608">
    <property type="protein sequence ID" value="GIQ82163.1"/>
    <property type="molecule type" value="Genomic_DNA"/>
</dbReference>
<evidence type="ECO:0000256" key="1">
    <source>
        <dbReference type="ARBA" id="ARBA00022574"/>
    </source>
</evidence>
<dbReference type="SMART" id="SM00320">
    <property type="entry name" value="WD40"/>
    <property type="match status" value="4"/>
</dbReference>
<dbReference type="PANTHER" id="PTHR44324:SF4">
    <property type="entry name" value="WD40 REPEAT DOMAIN 95"/>
    <property type="match status" value="1"/>
</dbReference>
<reference evidence="5 6" key="1">
    <citation type="journal article" date="2018" name="PLoS ONE">
        <title>The draft genome of Kipferlia bialata reveals reductive genome evolution in fornicate parasites.</title>
        <authorList>
            <person name="Tanifuji G."/>
            <person name="Takabayashi S."/>
            <person name="Kume K."/>
            <person name="Takagi M."/>
            <person name="Nakayama T."/>
            <person name="Kamikawa R."/>
            <person name="Inagaki Y."/>
            <person name="Hashimoto T."/>
        </authorList>
    </citation>
    <scope>NUCLEOTIDE SEQUENCE [LARGE SCALE GENOMIC DNA]</scope>
    <source>
        <strain evidence="5">NY0173</strain>
    </source>
</reference>
<comment type="caution">
    <text evidence="5">The sequence shown here is derived from an EMBL/GenBank/DDBJ whole genome shotgun (WGS) entry which is preliminary data.</text>
</comment>
<dbReference type="InterPro" id="IPR001680">
    <property type="entry name" value="WD40_rpt"/>
</dbReference>
<dbReference type="PROSITE" id="PS50294">
    <property type="entry name" value="WD_REPEATS_REGION"/>
    <property type="match status" value="2"/>
</dbReference>
<evidence type="ECO:0000313" key="5">
    <source>
        <dbReference type="EMBL" id="GIQ82163.1"/>
    </source>
</evidence>
<proteinExistence type="predicted"/>
<feature type="repeat" description="WD" evidence="3">
    <location>
        <begin position="204"/>
        <end position="218"/>
    </location>
</feature>
<sequence>GDRDTAALIENVMHSNQREIELIRLQKASASWASDALYEPGSRSLLVSTRKGQVLCLDPQADFGIVRTIQIPNRQPVLQMAIVDRTVRRLQVDTIETELTAHRMRLKKRGKHRAAAKLRMDTQVPGYGRVDVMPGQGMPHRKTQVLVVVTAKGDVVFYLLPSFVLLHTITGPHGKAGPEAPGHHVWLTSLASFPPPTPDHEPVLVTGGSDGSIYLWDLLRLRPAKRLTGHSGPVTGFAWNTDKSQLLSCSADHRCMLWNPLLSNMIGCLTGHTAPLIGVGYCSHTGLVTTVSSDKTIKVWSLRTMTETQSIFSRTTQLPENRLTAMCFDNDRRTLLVAGSFILPYAFHLREDANTSASTGTAPLVSLVPGCRAYTDRVAAHTAPLVAIQQTRFVVPVDEDDYAAVPDESSSCYVFSIDARGLVCVWRLSLAKEVAALGFQAAREGPLVSEMVVSCHLPIHDTQCPAAVRGEAFPSVTCAYVEPGGKRILAGLSTGEAMLVSFPSGSVLKIFDAAVDSRVFMAQRGGEGDEPAPPPPVGGVHDGSLLTEVGAVALASCQQVGSVNYPTVAIGVGNKILLYPDPEAQTSRTADPKGQVGPSLVFAGHKGSVTGLQYRGLKGVRANLPLPSLLSCGDDGSVVIWSPISGEPRNVVRFSDVKGRSHNVRVTTADGQYHRSLLSHVTGSESRDDLDSGQDRFTSNLRLGSVISLESDESEVDMVYSISETETDTECSEDSVMPPQYTVDRHTPTKKLSPSKPEREGERGREREKAKADTGDTDLTAGCAYGAISAHFPPTAQYCLSLSEDGGVYAVSAERGVCNRLNTFSDAVSLGCASEHPVDDGGHRVSVASRHSVSKKQTPSLHRRNSMWSDDGSEHKTHITIGTACGHTLLIHVEENQPLMPVSTGRGIARATSSVSVFAGNPFAAGASVVYECTQLDQPVVASTVAYVGSHTVVLSGDTLGHLTAVDTDTGRSLFLINVSRAGMRVEKQLAKKRHNSMSNLRPLVVRAAFHDSYLFDKLFDGRAVGARDTRDNRNLRRTVAKLLPTVIQDDKHKAYEIDSLR</sequence>
<feature type="non-terminal residue" evidence="5">
    <location>
        <position position="1"/>
    </location>
</feature>
<feature type="region of interest" description="Disordered" evidence="4">
    <location>
        <begin position="842"/>
        <end position="873"/>
    </location>
</feature>
<gene>
    <name evidence="5" type="ORF">KIPB_003249</name>
</gene>
<dbReference type="InterPro" id="IPR036322">
    <property type="entry name" value="WD40_repeat_dom_sf"/>
</dbReference>
<dbReference type="Proteomes" id="UP000265618">
    <property type="component" value="Unassembled WGS sequence"/>
</dbReference>
<name>A0A9K3CTS7_9EUKA</name>
<accession>A0A9K3CTS7</accession>
<dbReference type="AlphaFoldDB" id="A0A9K3CTS7"/>
<feature type="repeat" description="WD" evidence="3">
    <location>
        <begin position="227"/>
        <end position="259"/>
    </location>
</feature>
<organism evidence="5 6">
    <name type="scientific">Kipferlia bialata</name>
    <dbReference type="NCBI Taxonomy" id="797122"/>
    <lineage>
        <taxon>Eukaryota</taxon>
        <taxon>Metamonada</taxon>
        <taxon>Carpediemonas-like organisms</taxon>
        <taxon>Kipferlia</taxon>
    </lineage>
</organism>
<dbReference type="PROSITE" id="PS00678">
    <property type="entry name" value="WD_REPEATS_1"/>
    <property type="match status" value="1"/>
</dbReference>
<dbReference type="PANTHER" id="PTHR44324">
    <property type="entry name" value="WD40 REPEAT DOMAIN 95"/>
    <property type="match status" value="1"/>
</dbReference>
<dbReference type="Pfam" id="PF00400">
    <property type="entry name" value="WD40"/>
    <property type="match status" value="4"/>
</dbReference>
<evidence type="ECO:0008006" key="7">
    <source>
        <dbReference type="Google" id="ProtNLM"/>
    </source>
</evidence>
<dbReference type="InterPro" id="IPR015943">
    <property type="entry name" value="WD40/YVTN_repeat-like_dom_sf"/>
</dbReference>
<protein>
    <recommendedName>
        <fullName evidence="7">Guanine nucleotide-binding protein subunit beta-like protein</fullName>
    </recommendedName>
</protein>
<dbReference type="InterPro" id="IPR019775">
    <property type="entry name" value="WD40_repeat_CS"/>
</dbReference>
<dbReference type="SUPFAM" id="SSF50978">
    <property type="entry name" value="WD40 repeat-like"/>
    <property type="match status" value="1"/>
</dbReference>
<keyword evidence="2" id="KW-0677">Repeat</keyword>
<dbReference type="Gene3D" id="2.130.10.10">
    <property type="entry name" value="YVTN repeat-like/Quinoprotein amine dehydrogenase"/>
    <property type="match status" value="2"/>
</dbReference>
<evidence type="ECO:0000256" key="3">
    <source>
        <dbReference type="PROSITE-ProRule" id="PRU00221"/>
    </source>
</evidence>
<keyword evidence="1 3" id="KW-0853">WD repeat</keyword>
<evidence type="ECO:0000256" key="2">
    <source>
        <dbReference type="ARBA" id="ARBA00022737"/>
    </source>
</evidence>
<feature type="compositionally biased region" description="Basic and acidic residues" evidence="4">
    <location>
        <begin position="756"/>
        <end position="774"/>
    </location>
</feature>
<dbReference type="InterPro" id="IPR051242">
    <property type="entry name" value="WD-EF-hand_domain"/>
</dbReference>
<keyword evidence="6" id="KW-1185">Reference proteome</keyword>